<dbReference type="InterPro" id="IPR014054">
    <property type="entry name" value="Phage_regulatory_Rha"/>
</dbReference>
<dbReference type="EMBL" id="JBITWC010000003">
    <property type="protein sequence ID" value="MFI8748841.1"/>
    <property type="molecule type" value="Genomic_DNA"/>
</dbReference>
<protein>
    <submittedName>
        <fullName evidence="1">Rha family transcriptional regulator</fullName>
    </submittedName>
</protein>
<evidence type="ECO:0000313" key="1">
    <source>
        <dbReference type="EMBL" id="MFI8748841.1"/>
    </source>
</evidence>
<name>A0ABW8BRH0_9GAMM</name>
<comment type="caution">
    <text evidence="1">The sequence shown here is derived from an EMBL/GenBank/DDBJ whole genome shotgun (WGS) entry which is preliminary data.</text>
</comment>
<reference evidence="1 2" key="1">
    <citation type="submission" date="2024-10" db="EMBL/GenBank/DDBJ databases">
        <title>The Natural Products Discovery Center: Release of the First 8490 Sequenced Strains for Exploring Actinobacteria Biosynthetic Diversity.</title>
        <authorList>
            <person name="Kalkreuter E."/>
            <person name="Kautsar S.A."/>
            <person name="Yang D."/>
            <person name="Bader C.D."/>
            <person name="Teijaro C.N."/>
            <person name="Fluegel L."/>
            <person name="Davis C.M."/>
            <person name="Simpson J.R."/>
            <person name="Lauterbach L."/>
            <person name="Steele A.D."/>
            <person name="Gui C."/>
            <person name="Meng S."/>
            <person name="Li G."/>
            <person name="Viehrig K."/>
            <person name="Ye F."/>
            <person name="Su P."/>
            <person name="Kiefer A.F."/>
            <person name="Nichols A."/>
            <person name="Cepeda A.J."/>
            <person name="Yan W."/>
            <person name="Fan B."/>
            <person name="Jiang Y."/>
            <person name="Adhikari A."/>
            <person name="Zheng C.-J."/>
            <person name="Schuster L."/>
            <person name="Cowan T.M."/>
            <person name="Smanski M.J."/>
            <person name="Chevrette M.G."/>
            <person name="De Carvalho L.P.S."/>
            <person name="Shen B."/>
        </authorList>
    </citation>
    <scope>NUCLEOTIDE SEQUENCE [LARGE SCALE GENOMIC DNA]</scope>
    <source>
        <strain evidence="1 2">NPDC077409</strain>
    </source>
</reference>
<accession>A0ABW8BRH0</accession>
<evidence type="ECO:0000313" key="2">
    <source>
        <dbReference type="Proteomes" id="UP001614338"/>
    </source>
</evidence>
<dbReference type="NCBIfam" id="TIGR02681">
    <property type="entry name" value="phage_pRha"/>
    <property type="match status" value="1"/>
</dbReference>
<dbReference type="Proteomes" id="UP001614338">
    <property type="component" value="Unassembled WGS sequence"/>
</dbReference>
<sequence>MTAISATQISSQPEAFIHAVQGALKTTSLKVAEAFGKRHRDVLRKIDNLDCPSEFTCAHFCADVQIVNLGQGAKRESRVVEMDKDGFMFLVMGFTGQKAAQIKVAYINAFNWMAEKLGRAPTSVEDRKPLNRAVRTLANLRSAQGEAADYAGMWKLVNGYLGVSTIEEASQEQIDRAMMFVQDSIERETHKIIEGDYLGKQTLPAPAAAVIDYPLARQWNEWQAHQLVGMDAMHHSDLRRLLAQLNEAARTGSAVQVSSIANVQEEIKALIHLCEMRGIQQRKAEEKLTHIQNFVGSLAKTTGCLQSTLAQ</sequence>
<dbReference type="RefSeq" id="WP_399841865.1">
    <property type="nucleotide sequence ID" value="NZ_JBITWC010000003.1"/>
</dbReference>
<gene>
    <name evidence="1" type="ORF">ACIGG6_02380</name>
</gene>
<proteinExistence type="predicted"/>
<keyword evidence="2" id="KW-1185">Reference proteome</keyword>
<dbReference type="Pfam" id="PF09669">
    <property type="entry name" value="Phage_pRha"/>
    <property type="match status" value="1"/>
</dbReference>
<organism evidence="1 2">
    <name type="scientific">Vreelandella lionensis</name>
    <dbReference type="NCBI Taxonomy" id="1144478"/>
    <lineage>
        <taxon>Bacteria</taxon>
        <taxon>Pseudomonadati</taxon>
        <taxon>Pseudomonadota</taxon>
        <taxon>Gammaproteobacteria</taxon>
        <taxon>Oceanospirillales</taxon>
        <taxon>Halomonadaceae</taxon>
        <taxon>Vreelandella</taxon>
    </lineage>
</organism>